<evidence type="ECO:0000313" key="1">
    <source>
        <dbReference type="EMBL" id="GGQ82827.1"/>
    </source>
</evidence>
<dbReference type="AlphaFoldDB" id="A0A918BQ33"/>
<dbReference type="RefSeq" id="WP_189220091.1">
    <property type="nucleotide sequence ID" value="NZ_BMQK01000020.1"/>
</dbReference>
<proteinExistence type="predicted"/>
<evidence type="ECO:0000313" key="2">
    <source>
        <dbReference type="Proteomes" id="UP000620156"/>
    </source>
</evidence>
<sequence length="157" mass="17842">MSDTTARTETRTIAALQRDWILAWDKEEGAAPRAFRTVFDRFYDFDADVILFDEADPQRRTFRSVSAYAEAFWPAFTAMRSAAHAIPEEPDVLVSGDLAAGRMVFVAVLTSADGEVTCLKCHNSLVWRRTGERDWHIVRDQTAVEPLSYEEAVRYFG</sequence>
<organism evidence="1 2">
    <name type="scientific">Streptomyces ruber</name>
    <dbReference type="NCBI Taxonomy" id="83378"/>
    <lineage>
        <taxon>Bacteria</taxon>
        <taxon>Bacillati</taxon>
        <taxon>Actinomycetota</taxon>
        <taxon>Actinomycetes</taxon>
        <taxon>Kitasatosporales</taxon>
        <taxon>Streptomycetaceae</taxon>
        <taxon>Streptomyces</taxon>
    </lineage>
</organism>
<dbReference type="EMBL" id="BMQK01000020">
    <property type="protein sequence ID" value="GGQ82827.1"/>
    <property type="molecule type" value="Genomic_DNA"/>
</dbReference>
<protein>
    <recommendedName>
        <fullName evidence="3">SnoaL-like domain-containing protein</fullName>
    </recommendedName>
</protein>
<evidence type="ECO:0008006" key="3">
    <source>
        <dbReference type="Google" id="ProtNLM"/>
    </source>
</evidence>
<reference evidence="1" key="1">
    <citation type="journal article" date="2014" name="Int. J. Syst. Evol. Microbiol.">
        <title>Complete genome sequence of Corynebacterium casei LMG S-19264T (=DSM 44701T), isolated from a smear-ripened cheese.</title>
        <authorList>
            <consortium name="US DOE Joint Genome Institute (JGI-PGF)"/>
            <person name="Walter F."/>
            <person name="Albersmeier A."/>
            <person name="Kalinowski J."/>
            <person name="Ruckert C."/>
        </authorList>
    </citation>
    <scope>NUCLEOTIDE SEQUENCE</scope>
    <source>
        <strain evidence="1">JCM 3131</strain>
    </source>
</reference>
<keyword evidence="2" id="KW-1185">Reference proteome</keyword>
<name>A0A918BQ33_9ACTN</name>
<dbReference type="InterPro" id="IPR032710">
    <property type="entry name" value="NTF2-like_dom_sf"/>
</dbReference>
<comment type="caution">
    <text evidence="1">The sequence shown here is derived from an EMBL/GenBank/DDBJ whole genome shotgun (WGS) entry which is preliminary data.</text>
</comment>
<accession>A0A918BQ33</accession>
<reference evidence="1" key="2">
    <citation type="submission" date="2020-09" db="EMBL/GenBank/DDBJ databases">
        <authorList>
            <person name="Sun Q."/>
            <person name="Ohkuma M."/>
        </authorList>
    </citation>
    <scope>NUCLEOTIDE SEQUENCE</scope>
    <source>
        <strain evidence="1">JCM 3131</strain>
    </source>
</reference>
<dbReference type="Proteomes" id="UP000620156">
    <property type="component" value="Unassembled WGS sequence"/>
</dbReference>
<dbReference type="Gene3D" id="3.10.450.50">
    <property type="match status" value="1"/>
</dbReference>
<dbReference type="SUPFAM" id="SSF54427">
    <property type="entry name" value="NTF2-like"/>
    <property type="match status" value="1"/>
</dbReference>
<gene>
    <name evidence="1" type="ORF">GCM10010145_60570</name>
</gene>